<dbReference type="Pfam" id="PF03883">
    <property type="entry name" value="H2O2_YaaD"/>
    <property type="match status" value="1"/>
</dbReference>
<dbReference type="PANTHER" id="PTHR30283:SF4">
    <property type="entry name" value="PEROXIDE STRESS RESISTANCE PROTEIN YAAA"/>
    <property type="match status" value="1"/>
</dbReference>
<sequence>MQIRKPTVAISRILAHHTLLRSIPMTHIQNDAGIAMILSPAKTLDLTPLSDRKFAADGVNADVIEKLSDEYTLSLCDASKTDAVGAAMKEKSESELKSLLKLSPALAKSSHEYWSTFDMKTRASSPHLGVFTLSGPAFQQGIIPQNCNVSTLRYLAKNLYILDSVYGVLRAMDKMQPYRLEMGCKGVVDAEGSKKKESLATYWKESITAHLGNQLSISSDDGGPILANLASEEYSSSVDIASLPANTIFVNIIFRHKGRVIAVHAKRARGLMVRYIAEQDAKSLSDISNFDLEGYRCISAGEKKWETVDLVGDNVQVVTMTFDRDDVPAAATSKSKRKDDGDVPKNTSRKKRQ</sequence>
<keyword evidence="3" id="KW-1185">Reference proteome</keyword>
<dbReference type="AlphaFoldDB" id="A0ABD3P386"/>
<organism evidence="2 3">
    <name type="scientific">Cyclotella atomus</name>
    <dbReference type="NCBI Taxonomy" id="382360"/>
    <lineage>
        <taxon>Eukaryota</taxon>
        <taxon>Sar</taxon>
        <taxon>Stramenopiles</taxon>
        <taxon>Ochrophyta</taxon>
        <taxon>Bacillariophyta</taxon>
        <taxon>Coscinodiscophyceae</taxon>
        <taxon>Thalassiosirophycidae</taxon>
        <taxon>Stephanodiscales</taxon>
        <taxon>Stephanodiscaceae</taxon>
        <taxon>Cyclotella</taxon>
    </lineage>
</organism>
<evidence type="ECO:0000313" key="2">
    <source>
        <dbReference type="EMBL" id="KAL3782750.1"/>
    </source>
</evidence>
<accession>A0ABD3P386</accession>
<dbReference type="InterPro" id="IPR005583">
    <property type="entry name" value="YaaA"/>
</dbReference>
<feature type="region of interest" description="Disordered" evidence="1">
    <location>
        <begin position="328"/>
        <end position="353"/>
    </location>
</feature>
<name>A0ABD3P386_9STRA</name>
<evidence type="ECO:0000313" key="3">
    <source>
        <dbReference type="Proteomes" id="UP001530400"/>
    </source>
</evidence>
<proteinExistence type="predicted"/>
<protein>
    <submittedName>
        <fullName evidence="2">Uncharacterized protein</fullName>
    </submittedName>
</protein>
<gene>
    <name evidence="2" type="ORF">ACHAWO_003740</name>
</gene>
<dbReference type="Proteomes" id="UP001530400">
    <property type="component" value="Unassembled WGS sequence"/>
</dbReference>
<dbReference type="PANTHER" id="PTHR30283">
    <property type="entry name" value="PEROXIDE STRESS RESPONSE PROTEIN YAAA"/>
    <property type="match status" value="1"/>
</dbReference>
<evidence type="ECO:0000256" key="1">
    <source>
        <dbReference type="SAM" id="MobiDB-lite"/>
    </source>
</evidence>
<dbReference type="EMBL" id="JALLPJ020000795">
    <property type="protein sequence ID" value="KAL3782750.1"/>
    <property type="molecule type" value="Genomic_DNA"/>
</dbReference>
<reference evidence="2 3" key="1">
    <citation type="submission" date="2024-10" db="EMBL/GenBank/DDBJ databases">
        <title>Updated reference genomes for cyclostephanoid diatoms.</title>
        <authorList>
            <person name="Roberts W.R."/>
            <person name="Alverson A.J."/>
        </authorList>
    </citation>
    <scope>NUCLEOTIDE SEQUENCE [LARGE SCALE GENOMIC DNA]</scope>
    <source>
        <strain evidence="2 3">AJA010-31</strain>
    </source>
</reference>
<comment type="caution">
    <text evidence="2">The sequence shown here is derived from an EMBL/GenBank/DDBJ whole genome shotgun (WGS) entry which is preliminary data.</text>
</comment>